<keyword evidence="2" id="KW-1185">Reference proteome</keyword>
<evidence type="ECO:0000313" key="1">
    <source>
        <dbReference type="EMBL" id="VDN09953.1"/>
    </source>
</evidence>
<dbReference type="EMBL" id="UYRU01048137">
    <property type="protein sequence ID" value="VDN09953.1"/>
    <property type="molecule type" value="Genomic_DNA"/>
</dbReference>
<accession>A0A3P7LGZ6</accession>
<evidence type="ECO:0000313" key="2">
    <source>
        <dbReference type="Proteomes" id="UP000281553"/>
    </source>
</evidence>
<organism evidence="1 2">
    <name type="scientific">Dibothriocephalus latus</name>
    <name type="common">Fish tapeworm</name>
    <name type="synonym">Diphyllobothrium latum</name>
    <dbReference type="NCBI Taxonomy" id="60516"/>
    <lineage>
        <taxon>Eukaryota</taxon>
        <taxon>Metazoa</taxon>
        <taxon>Spiralia</taxon>
        <taxon>Lophotrochozoa</taxon>
        <taxon>Platyhelminthes</taxon>
        <taxon>Cestoda</taxon>
        <taxon>Eucestoda</taxon>
        <taxon>Diphyllobothriidea</taxon>
        <taxon>Diphyllobothriidae</taxon>
        <taxon>Dibothriocephalus</taxon>
    </lineage>
</organism>
<proteinExistence type="predicted"/>
<gene>
    <name evidence="1" type="ORF">DILT_LOCUS5784</name>
</gene>
<dbReference type="Proteomes" id="UP000281553">
    <property type="component" value="Unassembled WGS sequence"/>
</dbReference>
<protein>
    <submittedName>
        <fullName evidence="1">Uncharacterized protein</fullName>
    </submittedName>
</protein>
<name>A0A3P7LGZ6_DIBLA</name>
<reference evidence="1 2" key="1">
    <citation type="submission" date="2018-11" db="EMBL/GenBank/DDBJ databases">
        <authorList>
            <consortium name="Pathogen Informatics"/>
        </authorList>
    </citation>
    <scope>NUCLEOTIDE SEQUENCE [LARGE SCALE GENOMIC DNA]</scope>
</reference>
<dbReference type="AlphaFoldDB" id="A0A3P7LGZ6"/>
<sequence length="75" mass="8416">MGVVFDANPDFKQPANSVMNCKSEERTKTRGFSWSIVLIYHAEKEQGPRLNHTPTPYTLSDLIITCRKCANSGTI</sequence>